<keyword evidence="7" id="KW-1185">Reference proteome</keyword>
<dbReference type="GO" id="GO:0003677">
    <property type="term" value="F:DNA binding"/>
    <property type="evidence" value="ECO:0007669"/>
    <property type="project" value="UniProtKB-KW"/>
</dbReference>
<dbReference type="Proteomes" id="UP000004508">
    <property type="component" value="Unassembled WGS sequence"/>
</dbReference>
<dbReference type="GO" id="GO:0004803">
    <property type="term" value="F:transposase activity"/>
    <property type="evidence" value="ECO:0007669"/>
    <property type="project" value="InterPro"/>
</dbReference>
<dbReference type="PANTHER" id="PTHR33258:SF1">
    <property type="entry name" value="TRANSPOSASE INSL FOR INSERTION SEQUENCE ELEMENT IS186A-RELATED"/>
    <property type="match status" value="1"/>
</dbReference>
<dbReference type="eggNOG" id="COG3385">
    <property type="taxonomic scope" value="Bacteria"/>
</dbReference>
<keyword evidence="4" id="KW-0233">DNA recombination</keyword>
<evidence type="ECO:0000256" key="3">
    <source>
        <dbReference type="ARBA" id="ARBA00023125"/>
    </source>
</evidence>
<evidence type="ECO:0000256" key="4">
    <source>
        <dbReference type="ARBA" id="ARBA00023172"/>
    </source>
</evidence>
<dbReference type="InterPro" id="IPR012337">
    <property type="entry name" value="RNaseH-like_sf"/>
</dbReference>
<dbReference type="NCBIfam" id="NF033592">
    <property type="entry name" value="transpos_IS4_1"/>
    <property type="match status" value="1"/>
</dbReference>
<reference evidence="6 7" key="1">
    <citation type="journal article" date="2011" name="Stand. Genomic Sci.">
        <title>Non-contiguous finished genome sequence and contextual data of the filamentous soil bacterium Ktedonobacter racemifer type strain (SOSP1-21).</title>
        <authorList>
            <person name="Chang Y.J."/>
            <person name="Land M."/>
            <person name="Hauser L."/>
            <person name="Chertkov O."/>
            <person name="Del Rio T.G."/>
            <person name="Nolan M."/>
            <person name="Copeland A."/>
            <person name="Tice H."/>
            <person name="Cheng J.F."/>
            <person name="Lucas S."/>
            <person name="Han C."/>
            <person name="Goodwin L."/>
            <person name="Pitluck S."/>
            <person name="Ivanova N."/>
            <person name="Ovchinikova G."/>
            <person name="Pati A."/>
            <person name="Chen A."/>
            <person name="Palaniappan K."/>
            <person name="Mavromatis K."/>
            <person name="Liolios K."/>
            <person name="Brettin T."/>
            <person name="Fiebig A."/>
            <person name="Rohde M."/>
            <person name="Abt B."/>
            <person name="Goker M."/>
            <person name="Detter J.C."/>
            <person name="Woyke T."/>
            <person name="Bristow J."/>
            <person name="Eisen J.A."/>
            <person name="Markowitz V."/>
            <person name="Hugenholtz P."/>
            <person name="Kyrpides N.C."/>
            <person name="Klenk H.P."/>
            <person name="Lapidus A."/>
        </authorList>
    </citation>
    <scope>NUCLEOTIDE SEQUENCE [LARGE SCALE GENOMIC DNA]</scope>
    <source>
        <strain evidence="7">DSM 44963</strain>
    </source>
</reference>
<evidence type="ECO:0000313" key="6">
    <source>
        <dbReference type="EMBL" id="EFH80180.1"/>
    </source>
</evidence>
<keyword evidence="3" id="KW-0238">DNA-binding</keyword>
<evidence type="ECO:0000256" key="1">
    <source>
        <dbReference type="ARBA" id="ARBA00010075"/>
    </source>
</evidence>
<gene>
    <name evidence="6" type="ORF">Krac_0749</name>
</gene>
<dbReference type="InterPro" id="IPR047952">
    <property type="entry name" value="Transpos_IS4"/>
</dbReference>
<accession>D6U8G9</accession>
<comment type="caution">
    <text evidence="6">The sequence shown here is derived from an EMBL/GenBank/DDBJ whole genome shotgun (WGS) entry which is preliminary data.</text>
</comment>
<name>D6U8G9_KTERA</name>
<evidence type="ECO:0000313" key="7">
    <source>
        <dbReference type="Proteomes" id="UP000004508"/>
    </source>
</evidence>
<dbReference type="OrthoDB" id="157819at2"/>
<keyword evidence="2" id="KW-0815">Transposition</keyword>
<dbReference type="InterPro" id="IPR002559">
    <property type="entry name" value="Transposase_11"/>
</dbReference>
<dbReference type="InParanoid" id="D6U8G9"/>
<dbReference type="RefSeq" id="WP_007922584.1">
    <property type="nucleotide sequence ID" value="NZ_ADVG01000005.1"/>
</dbReference>
<dbReference type="GO" id="GO:0006313">
    <property type="term" value="P:DNA transposition"/>
    <property type="evidence" value="ECO:0007669"/>
    <property type="project" value="InterPro"/>
</dbReference>
<feature type="domain" description="Transposase IS4-like" evidence="5">
    <location>
        <begin position="112"/>
        <end position="233"/>
    </location>
</feature>
<organism evidence="6 7">
    <name type="scientific">Ktedonobacter racemifer DSM 44963</name>
    <dbReference type="NCBI Taxonomy" id="485913"/>
    <lineage>
        <taxon>Bacteria</taxon>
        <taxon>Bacillati</taxon>
        <taxon>Chloroflexota</taxon>
        <taxon>Ktedonobacteria</taxon>
        <taxon>Ktedonobacterales</taxon>
        <taxon>Ktedonobacteraceae</taxon>
        <taxon>Ktedonobacter</taxon>
    </lineage>
</organism>
<dbReference type="SUPFAM" id="SSF53098">
    <property type="entry name" value="Ribonuclease H-like"/>
    <property type="match status" value="1"/>
</dbReference>
<dbReference type="EMBL" id="ADVG01000005">
    <property type="protein sequence ID" value="EFH80180.1"/>
    <property type="molecule type" value="Genomic_DNA"/>
</dbReference>
<sequence length="280" mass="31136">MTSVTQCEAILKHVLNERANVLARETGFVQRERKLTGAAFVQVMALGRLHQPGAPLDQLTQDAQVCGVQISASGLHQRCTERAATFLHAVLWELVEQVVMVKAVPVAWFKRFKQVIVEDASTIVLPAALAELWQGCGGSSTGSTEHTASALKLHVRLDLKRGQLIGPYLSDGRVHELHGPLREHTLSAGSLYVADRGYWSLERLRELSEQGVRFCQHPKANTVFYNRQGKRIDLETALPWAIGQVKTMYVWLGKHDPLPVRLLMVRVRARGDQAASRAPE</sequence>
<dbReference type="PANTHER" id="PTHR33258">
    <property type="entry name" value="TRANSPOSASE INSL FOR INSERTION SEQUENCE ELEMENT IS186A-RELATED"/>
    <property type="match status" value="1"/>
</dbReference>
<evidence type="ECO:0000259" key="5">
    <source>
        <dbReference type="Pfam" id="PF01609"/>
    </source>
</evidence>
<evidence type="ECO:0000256" key="2">
    <source>
        <dbReference type="ARBA" id="ARBA00022578"/>
    </source>
</evidence>
<dbReference type="Pfam" id="PF01609">
    <property type="entry name" value="DDE_Tnp_1"/>
    <property type="match status" value="1"/>
</dbReference>
<protein>
    <submittedName>
        <fullName evidence="6">Transposase IS4 family protein</fullName>
    </submittedName>
</protein>
<proteinExistence type="inferred from homology"/>
<comment type="similarity">
    <text evidence="1">Belongs to the transposase 11 family.</text>
</comment>
<dbReference type="AlphaFoldDB" id="D6U8G9"/>